<dbReference type="GO" id="GO:0005829">
    <property type="term" value="C:cytosol"/>
    <property type="evidence" value="ECO:0007669"/>
    <property type="project" value="TreeGrafter"/>
</dbReference>
<dbReference type="PROSITE" id="PS00765">
    <property type="entry name" value="P_GLUCOSE_ISOMERASE_1"/>
    <property type="match status" value="1"/>
</dbReference>
<organism evidence="9 10">
    <name type="scientific">Litorimonas cladophorae</name>
    <dbReference type="NCBI Taxonomy" id="1220491"/>
    <lineage>
        <taxon>Bacteria</taxon>
        <taxon>Pseudomonadati</taxon>
        <taxon>Pseudomonadota</taxon>
        <taxon>Alphaproteobacteria</taxon>
        <taxon>Maricaulales</taxon>
        <taxon>Robiginitomaculaceae</taxon>
    </lineage>
</organism>
<dbReference type="RefSeq" id="WP_189583969.1">
    <property type="nucleotide sequence ID" value="NZ_BMYV01000002.1"/>
</dbReference>
<dbReference type="InterPro" id="IPR035476">
    <property type="entry name" value="SIS_PGI_1"/>
</dbReference>
<dbReference type="CDD" id="cd05015">
    <property type="entry name" value="SIS_PGI_1"/>
    <property type="match status" value="1"/>
</dbReference>
<dbReference type="Proteomes" id="UP000600865">
    <property type="component" value="Unassembled WGS sequence"/>
</dbReference>
<accession>A0A918KLD7</accession>
<dbReference type="SUPFAM" id="SSF53697">
    <property type="entry name" value="SIS domain"/>
    <property type="match status" value="1"/>
</dbReference>
<evidence type="ECO:0000256" key="6">
    <source>
        <dbReference type="ARBA" id="ARBA00029321"/>
    </source>
</evidence>
<dbReference type="PROSITE" id="PS51463">
    <property type="entry name" value="P_GLUCOSE_ISOMERASE_3"/>
    <property type="match status" value="1"/>
</dbReference>
<dbReference type="GO" id="GO:0048029">
    <property type="term" value="F:monosaccharide binding"/>
    <property type="evidence" value="ECO:0007669"/>
    <property type="project" value="TreeGrafter"/>
</dbReference>
<dbReference type="InterPro" id="IPR023096">
    <property type="entry name" value="G6P_Isomerase_C"/>
</dbReference>
<dbReference type="InterPro" id="IPR001672">
    <property type="entry name" value="G6P_Isomerase"/>
</dbReference>
<feature type="active site" description="Proton donor" evidence="7">
    <location>
        <position position="330"/>
    </location>
</feature>
<dbReference type="Gene3D" id="3.40.50.10490">
    <property type="entry name" value="Glucose-6-phosphate isomerase like protein, domain 1"/>
    <property type="match status" value="2"/>
</dbReference>
<dbReference type="HAMAP" id="MF_00473">
    <property type="entry name" value="G6P_isomerase"/>
    <property type="match status" value="1"/>
</dbReference>
<evidence type="ECO:0000256" key="7">
    <source>
        <dbReference type="HAMAP-Rule" id="MF_00473"/>
    </source>
</evidence>
<proteinExistence type="inferred from homology"/>
<evidence type="ECO:0000313" key="9">
    <source>
        <dbReference type="EMBL" id="GGX66892.1"/>
    </source>
</evidence>
<dbReference type="PANTHER" id="PTHR11469:SF1">
    <property type="entry name" value="GLUCOSE-6-PHOSPHATE ISOMERASE"/>
    <property type="match status" value="1"/>
</dbReference>
<comment type="function">
    <text evidence="7">Catalyzes the reversible isomerization of glucose-6-phosphate to fructose-6-phosphate.</text>
</comment>
<comment type="pathway">
    <text evidence="1 7 8">Carbohydrate degradation; glycolysis; D-glyceraldehyde 3-phosphate and glycerone phosphate from D-glucose: step 2/4.</text>
</comment>
<comment type="caution">
    <text evidence="9">The sequence shown here is derived from an EMBL/GenBank/DDBJ whole genome shotgun (WGS) entry which is preliminary data.</text>
</comment>
<keyword evidence="3 7" id="KW-0312">Gluconeogenesis</keyword>
<evidence type="ECO:0000256" key="4">
    <source>
        <dbReference type="ARBA" id="ARBA00023152"/>
    </source>
</evidence>
<protein>
    <recommendedName>
        <fullName evidence="7">Glucose-6-phosphate isomerase</fullName>
        <shortName evidence="7">GPI</shortName>
        <ecNumber evidence="7">5.3.1.9</ecNumber>
    </recommendedName>
    <alternativeName>
        <fullName evidence="7">Phosphoglucose isomerase</fullName>
        <shortName evidence="7">PGI</shortName>
    </alternativeName>
    <alternativeName>
        <fullName evidence="7">Phosphohexose isomerase</fullName>
        <shortName evidence="7">PHI</shortName>
    </alternativeName>
</protein>
<keyword evidence="7" id="KW-0963">Cytoplasm</keyword>
<dbReference type="InterPro" id="IPR018189">
    <property type="entry name" value="Phosphoglucose_isomerase_CS"/>
</dbReference>
<dbReference type="Gene3D" id="1.10.1390.10">
    <property type="match status" value="1"/>
</dbReference>
<dbReference type="NCBIfam" id="NF001211">
    <property type="entry name" value="PRK00179.1"/>
    <property type="match status" value="1"/>
</dbReference>
<feature type="active site" evidence="7">
    <location>
        <position position="489"/>
    </location>
</feature>
<name>A0A918KLD7_9PROT</name>
<dbReference type="GO" id="GO:0006096">
    <property type="term" value="P:glycolytic process"/>
    <property type="evidence" value="ECO:0007669"/>
    <property type="project" value="UniProtKB-UniRule"/>
</dbReference>
<dbReference type="GO" id="GO:0097367">
    <property type="term" value="F:carbohydrate derivative binding"/>
    <property type="evidence" value="ECO:0007669"/>
    <property type="project" value="InterPro"/>
</dbReference>
<dbReference type="PANTHER" id="PTHR11469">
    <property type="entry name" value="GLUCOSE-6-PHOSPHATE ISOMERASE"/>
    <property type="match status" value="1"/>
</dbReference>
<keyword evidence="5 7" id="KW-0413">Isomerase</keyword>
<dbReference type="InterPro" id="IPR035482">
    <property type="entry name" value="SIS_PGI_2"/>
</dbReference>
<feature type="active site" evidence="7">
    <location>
        <position position="360"/>
    </location>
</feature>
<dbReference type="PRINTS" id="PR00662">
    <property type="entry name" value="G6PISOMERASE"/>
</dbReference>
<dbReference type="PROSITE" id="PS00174">
    <property type="entry name" value="P_GLUCOSE_ISOMERASE_2"/>
    <property type="match status" value="1"/>
</dbReference>
<dbReference type="GO" id="GO:0051156">
    <property type="term" value="P:glucose 6-phosphate metabolic process"/>
    <property type="evidence" value="ECO:0007669"/>
    <property type="project" value="TreeGrafter"/>
</dbReference>
<dbReference type="Pfam" id="PF00342">
    <property type="entry name" value="PGI"/>
    <property type="match status" value="1"/>
</dbReference>
<dbReference type="GO" id="GO:0004347">
    <property type="term" value="F:glucose-6-phosphate isomerase activity"/>
    <property type="evidence" value="ECO:0007669"/>
    <property type="project" value="UniProtKB-UniRule"/>
</dbReference>
<keyword evidence="10" id="KW-1185">Reference proteome</keyword>
<dbReference type="GO" id="GO:0006094">
    <property type="term" value="P:gluconeogenesis"/>
    <property type="evidence" value="ECO:0007669"/>
    <property type="project" value="UniProtKB-UniRule"/>
</dbReference>
<dbReference type="InterPro" id="IPR046348">
    <property type="entry name" value="SIS_dom_sf"/>
</dbReference>
<evidence type="ECO:0000256" key="5">
    <source>
        <dbReference type="ARBA" id="ARBA00023235"/>
    </source>
</evidence>
<comment type="catalytic activity">
    <reaction evidence="6 7 8">
        <text>alpha-D-glucose 6-phosphate = beta-D-fructose 6-phosphate</text>
        <dbReference type="Rhea" id="RHEA:11816"/>
        <dbReference type="ChEBI" id="CHEBI:57634"/>
        <dbReference type="ChEBI" id="CHEBI:58225"/>
        <dbReference type="EC" id="5.3.1.9"/>
    </reaction>
</comment>
<evidence type="ECO:0000256" key="8">
    <source>
        <dbReference type="RuleBase" id="RU000612"/>
    </source>
</evidence>
<comment type="pathway">
    <text evidence="7">Carbohydrate biosynthesis; gluconeogenesis.</text>
</comment>
<evidence type="ECO:0000256" key="1">
    <source>
        <dbReference type="ARBA" id="ARBA00004926"/>
    </source>
</evidence>
<dbReference type="EC" id="5.3.1.9" evidence="7"/>
<comment type="similarity">
    <text evidence="2 7 8">Belongs to the GPI family.</text>
</comment>
<dbReference type="CDD" id="cd05016">
    <property type="entry name" value="SIS_PGI_2"/>
    <property type="match status" value="1"/>
</dbReference>
<keyword evidence="4 7" id="KW-0324">Glycolysis</keyword>
<gene>
    <name evidence="7 9" type="primary">pgi</name>
    <name evidence="9" type="ORF">GCM10011309_15640</name>
</gene>
<reference evidence="9 10" key="1">
    <citation type="journal article" date="2014" name="Int. J. Syst. Evol. Microbiol.">
        <title>Complete genome sequence of Corynebacterium casei LMG S-19264T (=DSM 44701T), isolated from a smear-ripened cheese.</title>
        <authorList>
            <consortium name="US DOE Joint Genome Institute (JGI-PGF)"/>
            <person name="Walter F."/>
            <person name="Albersmeier A."/>
            <person name="Kalinowski J."/>
            <person name="Ruckert C."/>
        </authorList>
    </citation>
    <scope>NUCLEOTIDE SEQUENCE [LARGE SCALE GENOMIC DNA]</scope>
    <source>
        <strain evidence="9 10">KCTC 23968</strain>
    </source>
</reference>
<evidence type="ECO:0000313" key="10">
    <source>
        <dbReference type="Proteomes" id="UP000600865"/>
    </source>
</evidence>
<dbReference type="EMBL" id="BMYV01000002">
    <property type="protein sequence ID" value="GGX66892.1"/>
    <property type="molecule type" value="Genomic_DNA"/>
</dbReference>
<dbReference type="AlphaFoldDB" id="A0A918KLD7"/>
<evidence type="ECO:0000256" key="2">
    <source>
        <dbReference type="ARBA" id="ARBA00006604"/>
    </source>
</evidence>
<sequence length="519" mass="56435">MTDRHTLLSSIATEADRDISIASLFDAEPDRLENFVMREGPLRADFSKQALDAAGLKALLDMAAKCDLEEWRSKLFSGEKVNTSEDRAVLHMALRGVGGTDENKAEVAAMRQRMADYADTIRADGKFKNIVHIGIGGSDLGPRLVADAFEASAEQSLTLRFAENVDGASVNDAIKGLNPAETLAVVVSKSFGTQETKMNGESVRSWLGEYGNSNMIAVTANRAGAVGFGVAAENVFDFWDWVGGRYSVWSAVGLSLQIAYGPDVFADFLDGARAMDLHFRDQPLQENLPVMMALVGIWNRNGLGYGSQAVIPYSRRLRKFSAFLQQLEMESNGKSATRDGATSTLTCPVIWGDEGTNGQHAFFQWLHQGTSEGRYGGAPVDFVAVLKDHENRPAHHAALLANCFAQSEALMLGKSEEIVRDELGTRPDLDALAPQMTFPGNRPSTTLTLDELSPNALGHLIALYEHKTFVQGIVWNVNSFDQWGVQLGKVLATTILDEMEAGKSGDHDASTTALMQLIK</sequence>
<comment type="subcellular location">
    <subcellularLocation>
        <location evidence="7">Cytoplasm</location>
    </subcellularLocation>
</comment>
<evidence type="ECO:0000256" key="3">
    <source>
        <dbReference type="ARBA" id="ARBA00022432"/>
    </source>
</evidence>